<name>A0A166A246_EXIGL</name>
<protein>
    <recommendedName>
        <fullName evidence="3">Protein kinase domain-containing protein</fullName>
    </recommendedName>
</protein>
<dbReference type="SUPFAM" id="SSF56112">
    <property type="entry name" value="Protein kinase-like (PK-like)"/>
    <property type="match status" value="1"/>
</dbReference>
<organism evidence="1 2">
    <name type="scientific">Exidia glandulosa HHB12029</name>
    <dbReference type="NCBI Taxonomy" id="1314781"/>
    <lineage>
        <taxon>Eukaryota</taxon>
        <taxon>Fungi</taxon>
        <taxon>Dikarya</taxon>
        <taxon>Basidiomycota</taxon>
        <taxon>Agaricomycotina</taxon>
        <taxon>Agaricomycetes</taxon>
        <taxon>Auriculariales</taxon>
        <taxon>Exidiaceae</taxon>
        <taxon>Exidia</taxon>
    </lineage>
</organism>
<gene>
    <name evidence="1" type="ORF">EXIGLDRAFT_799668</name>
</gene>
<evidence type="ECO:0000313" key="1">
    <source>
        <dbReference type="EMBL" id="KZV87829.1"/>
    </source>
</evidence>
<accession>A0A166A246</accession>
<dbReference type="Proteomes" id="UP000077266">
    <property type="component" value="Unassembled WGS sequence"/>
</dbReference>
<keyword evidence="2" id="KW-1185">Reference proteome</keyword>
<proteinExistence type="predicted"/>
<dbReference type="AlphaFoldDB" id="A0A166A246"/>
<reference evidence="1 2" key="1">
    <citation type="journal article" date="2016" name="Mol. Biol. Evol.">
        <title>Comparative Genomics of Early-Diverging Mushroom-Forming Fungi Provides Insights into the Origins of Lignocellulose Decay Capabilities.</title>
        <authorList>
            <person name="Nagy L.G."/>
            <person name="Riley R."/>
            <person name="Tritt A."/>
            <person name="Adam C."/>
            <person name="Daum C."/>
            <person name="Floudas D."/>
            <person name="Sun H."/>
            <person name="Yadav J.S."/>
            <person name="Pangilinan J."/>
            <person name="Larsson K.H."/>
            <person name="Matsuura K."/>
            <person name="Barry K."/>
            <person name="Labutti K."/>
            <person name="Kuo R."/>
            <person name="Ohm R.A."/>
            <person name="Bhattacharya S.S."/>
            <person name="Shirouzu T."/>
            <person name="Yoshinaga Y."/>
            <person name="Martin F.M."/>
            <person name="Grigoriev I.V."/>
            <person name="Hibbett D.S."/>
        </authorList>
    </citation>
    <scope>NUCLEOTIDE SEQUENCE [LARGE SCALE GENOMIC DNA]</scope>
    <source>
        <strain evidence="1 2">HHB12029</strain>
    </source>
</reference>
<dbReference type="InParanoid" id="A0A166A246"/>
<dbReference type="InterPro" id="IPR011009">
    <property type="entry name" value="Kinase-like_dom_sf"/>
</dbReference>
<dbReference type="EMBL" id="KV426114">
    <property type="protein sequence ID" value="KZV87829.1"/>
    <property type="molecule type" value="Genomic_DNA"/>
</dbReference>
<sequence>MKTLLLGAKFTGDPSESAEVVESALAAPCASALCEHYTWPPRRPHEIDPSLIRPGLELHIAKKITGNDPRHSQVYVATIGSDISLALKIYQPSLAKRKDLGLHQSTDTWTGMLQQYRQEYWAYDRMHVARHSRSSRVWILQEPAVALVMELITDNWKAIPALNPATRQDTIAIRDAGLGLLAAAHAIVNCGIIHLDLAPRNILWLQESLYTTEIYGQRARTGPLPVIIDFAYTDMIYSVFDRSHMIAGNRMLGILTSFKFNEAAHDGLMFLLSDENVNDHLRNMLYSR</sequence>
<evidence type="ECO:0008006" key="3">
    <source>
        <dbReference type="Google" id="ProtNLM"/>
    </source>
</evidence>
<evidence type="ECO:0000313" key="2">
    <source>
        <dbReference type="Proteomes" id="UP000077266"/>
    </source>
</evidence>